<dbReference type="GeneID" id="63775269"/>
<dbReference type="AlphaFoldDB" id="A0A1Y2EHM2"/>
<keyword evidence="1" id="KW-1133">Transmembrane helix</keyword>
<dbReference type="Proteomes" id="UP000193689">
    <property type="component" value="Unassembled WGS sequence"/>
</dbReference>
<evidence type="ECO:0000313" key="2">
    <source>
        <dbReference type="EMBL" id="ORY71070.1"/>
    </source>
</evidence>
<dbReference type="EMBL" id="MCFJ01000001">
    <property type="protein sequence ID" value="ORY71070.1"/>
    <property type="molecule type" value="Genomic_DNA"/>
</dbReference>
<organism evidence="2 3">
    <name type="scientific">Pseudomassariella vexata</name>
    <dbReference type="NCBI Taxonomy" id="1141098"/>
    <lineage>
        <taxon>Eukaryota</taxon>
        <taxon>Fungi</taxon>
        <taxon>Dikarya</taxon>
        <taxon>Ascomycota</taxon>
        <taxon>Pezizomycotina</taxon>
        <taxon>Sordariomycetes</taxon>
        <taxon>Xylariomycetidae</taxon>
        <taxon>Amphisphaeriales</taxon>
        <taxon>Pseudomassariaceae</taxon>
        <taxon>Pseudomassariella</taxon>
    </lineage>
</organism>
<dbReference type="RefSeq" id="XP_040720662.1">
    <property type="nucleotide sequence ID" value="XM_040859057.1"/>
</dbReference>
<feature type="transmembrane region" description="Helical" evidence="1">
    <location>
        <begin position="182"/>
        <end position="201"/>
    </location>
</feature>
<evidence type="ECO:0000256" key="1">
    <source>
        <dbReference type="SAM" id="Phobius"/>
    </source>
</evidence>
<keyword evidence="1" id="KW-0472">Membrane</keyword>
<proteinExistence type="predicted"/>
<comment type="caution">
    <text evidence="2">The sequence shown here is derived from an EMBL/GenBank/DDBJ whole genome shotgun (WGS) entry which is preliminary data.</text>
</comment>
<evidence type="ECO:0008006" key="4">
    <source>
        <dbReference type="Google" id="ProtNLM"/>
    </source>
</evidence>
<gene>
    <name evidence="2" type="ORF">BCR38DRAFT_415851</name>
</gene>
<keyword evidence="3" id="KW-1185">Reference proteome</keyword>
<protein>
    <recommendedName>
        <fullName evidence="4">Cupin 2 conserved barrel domain-containing protein</fullName>
    </recommendedName>
</protein>
<keyword evidence="1" id="KW-0812">Transmembrane</keyword>
<dbReference type="InParanoid" id="A0A1Y2EHM2"/>
<evidence type="ECO:0000313" key="3">
    <source>
        <dbReference type="Proteomes" id="UP000193689"/>
    </source>
</evidence>
<dbReference type="Gene3D" id="2.60.120.10">
    <property type="entry name" value="Jelly Rolls"/>
    <property type="match status" value="1"/>
</dbReference>
<dbReference type="InterPro" id="IPR014710">
    <property type="entry name" value="RmlC-like_jellyroll"/>
</dbReference>
<dbReference type="SUPFAM" id="SSF51182">
    <property type="entry name" value="RmlC-like cupins"/>
    <property type="match status" value="1"/>
</dbReference>
<dbReference type="InterPro" id="IPR011051">
    <property type="entry name" value="RmlC_Cupin_sf"/>
</dbReference>
<accession>A0A1Y2EHM2</accession>
<dbReference type="OrthoDB" id="9976870at2759"/>
<sequence>MVWAWQLWLSPRPPHRSITATQSSFTATGNSARYDVLTVPDGLWGVRETHYIDNPRVKAGESGPPLHLHLLQDEYFQVEQGVLGVILDGKEHVITKDDGILCVGIGSRHRFWSHQSAKESLVFRAWADPCKDIDHILDVNFLRNIAGYLADCHAAGLAPSMFQLMLFYYDASSLLCPPFLDWMPLWLLTFVHYVLAVWIGAKFLGYKPAYPEYTAKPRTD</sequence>
<reference evidence="2 3" key="1">
    <citation type="submission" date="2016-07" db="EMBL/GenBank/DDBJ databases">
        <title>Pervasive Adenine N6-methylation of Active Genes in Fungi.</title>
        <authorList>
            <consortium name="DOE Joint Genome Institute"/>
            <person name="Mondo S.J."/>
            <person name="Dannebaum R.O."/>
            <person name="Kuo R.C."/>
            <person name="Labutti K."/>
            <person name="Haridas S."/>
            <person name="Kuo A."/>
            <person name="Salamov A."/>
            <person name="Ahrendt S.R."/>
            <person name="Lipzen A."/>
            <person name="Sullivan W."/>
            <person name="Andreopoulos W.B."/>
            <person name="Clum A."/>
            <person name="Lindquist E."/>
            <person name="Daum C."/>
            <person name="Ramamoorthy G.K."/>
            <person name="Gryganskyi A."/>
            <person name="Culley D."/>
            <person name="Magnuson J.K."/>
            <person name="James T.Y."/>
            <person name="O'Malley M.A."/>
            <person name="Stajich J.E."/>
            <person name="Spatafora J.W."/>
            <person name="Visel A."/>
            <person name="Grigoriev I.V."/>
        </authorList>
    </citation>
    <scope>NUCLEOTIDE SEQUENCE [LARGE SCALE GENOMIC DNA]</scope>
    <source>
        <strain evidence="2 3">CBS 129021</strain>
    </source>
</reference>
<name>A0A1Y2EHM2_9PEZI</name>